<name>A0A218Y2L4_PUNGR</name>
<dbReference type="EMBL" id="MTKT01000189">
    <property type="protein sequence ID" value="OWM91547.1"/>
    <property type="molecule type" value="Genomic_DNA"/>
</dbReference>
<dbReference type="Proteomes" id="UP000197138">
    <property type="component" value="Unassembled WGS sequence"/>
</dbReference>
<sequence>MEDVMGSIILVQEEDMHGELDDFHLKRIPIANGSRNVVEFLEWISDVDKFFDYYDIPDDGSRVDRVYRLRGKASTWWNMLQRDHLKNGKVSNTHMEAYETIIKDWIPANGI</sequence>
<dbReference type="AlphaFoldDB" id="A0A218Y2L4"/>
<accession>A0A218Y2L4</accession>
<organism evidence="1 2">
    <name type="scientific">Punica granatum</name>
    <name type="common">Pomegranate</name>
    <dbReference type="NCBI Taxonomy" id="22663"/>
    <lineage>
        <taxon>Eukaryota</taxon>
        <taxon>Viridiplantae</taxon>
        <taxon>Streptophyta</taxon>
        <taxon>Embryophyta</taxon>
        <taxon>Tracheophyta</taxon>
        <taxon>Spermatophyta</taxon>
        <taxon>Magnoliopsida</taxon>
        <taxon>eudicotyledons</taxon>
        <taxon>Gunneridae</taxon>
        <taxon>Pentapetalae</taxon>
        <taxon>rosids</taxon>
        <taxon>malvids</taxon>
        <taxon>Myrtales</taxon>
        <taxon>Lythraceae</taxon>
        <taxon>Punica</taxon>
    </lineage>
</organism>
<evidence type="ECO:0000313" key="2">
    <source>
        <dbReference type="Proteomes" id="UP000197138"/>
    </source>
</evidence>
<comment type="caution">
    <text evidence="1">The sequence shown here is derived from an EMBL/GenBank/DDBJ whole genome shotgun (WGS) entry which is preliminary data.</text>
</comment>
<protein>
    <recommendedName>
        <fullName evidence="3">Retrotransposon gag domain-containing protein</fullName>
    </recommendedName>
</protein>
<evidence type="ECO:0008006" key="3">
    <source>
        <dbReference type="Google" id="ProtNLM"/>
    </source>
</evidence>
<reference evidence="2" key="1">
    <citation type="journal article" date="2017" name="Plant J.">
        <title>The pomegranate (Punica granatum L.) genome and the genomics of punicalagin biosynthesis.</title>
        <authorList>
            <person name="Qin G."/>
            <person name="Xu C."/>
            <person name="Ming R."/>
            <person name="Tang H."/>
            <person name="Guyot R."/>
            <person name="Kramer E.M."/>
            <person name="Hu Y."/>
            <person name="Yi X."/>
            <person name="Qi Y."/>
            <person name="Xu X."/>
            <person name="Gao Z."/>
            <person name="Pan H."/>
            <person name="Jian J."/>
            <person name="Tian Y."/>
            <person name="Yue Z."/>
            <person name="Xu Y."/>
        </authorList>
    </citation>
    <scope>NUCLEOTIDE SEQUENCE [LARGE SCALE GENOMIC DNA]</scope>
    <source>
        <strain evidence="2">cv. Dabenzi</strain>
    </source>
</reference>
<evidence type="ECO:0000313" key="1">
    <source>
        <dbReference type="EMBL" id="OWM91547.1"/>
    </source>
</evidence>
<proteinExistence type="predicted"/>
<gene>
    <name evidence="1" type="ORF">CDL15_Pgr024871</name>
</gene>